<evidence type="ECO:0008006" key="4">
    <source>
        <dbReference type="Google" id="ProtNLM"/>
    </source>
</evidence>
<dbReference type="SUPFAM" id="SSF117070">
    <property type="entry name" value="LEA14-like"/>
    <property type="match status" value="1"/>
</dbReference>
<proteinExistence type="predicted"/>
<protein>
    <recommendedName>
        <fullName evidence="4">Late embryogenesis abundant protein LEA-2 subgroup domain-containing protein</fullName>
    </recommendedName>
</protein>
<dbReference type="OrthoDB" id="20273at2759"/>
<keyword evidence="1" id="KW-1133">Transmembrane helix</keyword>
<gene>
    <name evidence="2" type="ORF">BCR44DRAFT_123224</name>
</gene>
<dbReference type="EMBL" id="MCFL01000018">
    <property type="protein sequence ID" value="ORZ36275.1"/>
    <property type="molecule type" value="Genomic_DNA"/>
</dbReference>
<feature type="transmembrane region" description="Helical" evidence="1">
    <location>
        <begin position="24"/>
        <end position="51"/>
    </location>
</feature>
<name>A0A1Y2HNV5_9FUNG</name>
<evidence type="ECO:0000313" key="2">
    <source>
        <dbReference type="EMBL" id="ORZ36275.1"/>
    </source>
</evidence>
<evidence type="ECO:0000313" key="3">
    <source>
        <dbReference type="Proteomes" id="UP000193411"/>
    </source>
</evidence>
<keyword evidence="3" id="KW-1185">Reference proteome</keyword>
<keyword evidence="1" id="KW-0812">Transmembrane</keyword>
<sequence>MLGAVPYVKEKRKNALTLCCFGRGFGGCCCCILLILLLLIAALLVFLFLIVKVPKVSFSGARAPTDRSPLQLSGSTVNLNWDFVFQVSNPNSFGASVSSLDMRAFPPNAASNIDNQIANGTKLDTYIEANGNTNVQFPVTFSLNTKQSSNSQFFAGLITACGGGGAGAAGNQISVKYELDIGLAMLKPIGYKYKHEEKASFACPINIGGNPALSAILQLIGGLANNAARGAGTAGLASRGVLDKRGPALAHPVELVVTDGPGRGRKVGRAWVSITPN</sequence>
<dbReference type="Gene3D" id="2.60.40.1820">
    <property type="match status" value="1"/>
</dbReference>
<dbReference type="Proteomes" id="UP000193411">
    <property type="component" value="Unassembled WGS sequence"/>
</dbReference>
<dbReference type="AlphaFoldDB" id="A0A1Y2HNV5"/>
<reference evidence="2 3" key="1">
    <citation type="submission" date="2016-07" db="EMBL/GenBank/DDBJ databases">
        <title>Pervasive Adenine N6-methylation of Active Genes in Fungi.</title>
        <authorList>
            <consortium name="DOE Joint Genome Institute"/>
            <person name="Mondo S.J."/>
            <person name="Dannebaum R.O."/>
            <person name="Kuo R.C."/>
            <person name="Labutti K."/>
            <person name="Haridas S."/>
            <person name="Kuo A."/>
            <person name="Salamov A."/>
            <person name="Ahrendt S.R."/>
            <person name="Lipzen A."/>
            <person name="Sullivan W."/>
            <person name="Andreopoulos W.B."/>
            <person name="Clum A."/>
            <person name="Lindquist E."/>
            <person name="Daum C."/>
            <person name="Ramamoorthy G.K."/>
            <person name="Gryganskyi A."/>
            <person name="Culley D."/>
            <person name="Magnuson J.K."/>
            <person name="James T.Y."/>
            <person name="O'Malley M.A."/>
            <person name="Stajich J.E."/>
            <person name="Spatafora J.W."/>
            <person name="Visel A."/>
            <person name="Grigoriev I.V."/>
        </authorList>
    </citation>
    <scope>NUCLEOTIDE SEQUENCE [LARGE SCALE GENOMIC DNA]</scope>
    <source>
        <strain evidence="2 3">PL171</strain>
    </source>
</reference>
<dbReference type="STRING" id="765915.A0A1Y2HNV5"/>
<keyword evidence="1" id="KW-0472">Membrane</keyword>
<comment type="caution">
    <text evidence="2">The sequence shown here is derived from an EMBL/GenBank/DDBJ whole genome shotgun (WGS) entry which is preliminary data.</text>
</comment>
<accession>A0A1Y2HNV5</accession>
<organism evidence="2 3">
    <name type="scientific">Catenaria anguillulae PL171</name>
    <dbReference type="NCBI Taxonomy" id="765915"/>
    <lineage>
        <taxon>Eukaryota</taxon>
        <taxon>Fungi</taxon>
        <taxon>Fungi incertae sedis</taxon>
        <taxon>Blastocladiomycota</taxon>
        <taxon>Blastocladiomycetes</taxon>
        <taxon>Blastocladiales</taxon>
        <taxon>Catenariaceae</taxon>
        <taxon>Catenaria</taxon>
    </lineage>
</organism>
<evidence type="ECO:0000256" key="1">
    <source>
        <dbReference type="SAM" id="Phobius"/>
    </source>
</evidence>